<evidence type="ECO:0000313" key="1">
    <source>
        <dbReference type="EMBL" id="BDU15790.1"/>
    </source>
</evidence>
<accession>A0ABM8DB82</accession>
<gene>
    <name evidence="1" type="ORF">LA521A_09910</name>
</gene>
<dbReference type="Proteomes" id="UP001317822">
    <property type="component" value="Chromosome"/>
</dbReference>
<organism evidence="1 2">
    <name type="scientific">Lysobacter auxotrophicus</name>
    <dbReference type="NCBI Taxonomy" id="2992573"/>
    <lineage>
        <taxon>Bacteria</taxon>
        <taxon>Pseudomonadati</taxon>
        <taxon>Pseudomonadota</taxon>
        <taxon>Gammaproteobacteria</taxon>
        <taxon>Lysobacterales</taxon>
        <taxon>Lysobacteraceae</taxon>
        <taxon>Lysobacter</taxon>
    </lineage>
</organism>
<dbReference type="RefSeq" id="WP_281781234.1">
    <property type="nucleotide sequence ID" value="NZ_AP027041.1"/>
</dbReference>
<protein>
    <submittedName>
        <fullName evidence="1">YciI family protein</fullName>
    </submittedName>
</protein>
<keyword evidence="2" id="KW-1185">Reference proteome</keyword>
<reference evidence="1 2" key="1">
    <citation type="journal article" date="2023" name="Int. J. Syst. Evol. Microbiol.">
        <title>Physiological and genomic analyses of cobalamin (vitamin B12)-auxotrophy of Lysobacter auxotrophicus sp. nov., a methionine-auxotrophic chitinolytic bacterium isolated from chitin-treated soil.</title>
        <authorList>
            <person name="Saito A."/>
            <person name="Dohra H."/>
            <person name="Hamada M."/>
            <person name="Moriuchi R."/>
            <person name="Kotsuchibashi Y."/>
            <person name="Mori K."/>
        </authorList>
    </citation>
    <scope>NUCLEOTIDE SEQUENCE [LARGE SCALE GENOMIC DNA]</scope>
    <source>
        <strain evidence="1 2">5-21a</strain>
    </source>
</reference>
<dbReference type="EMBL" id="AP027041">
    <property type="protein sequence ID" value="BDU15790.1"/>
    <property type="molecule type" value="Genomic_DNA"/>
</dbReference>
<proteinExistence type="predicted"/>
<evidence type="ECO:0000313" key="2">
    <source>
        <dbReference type="Proteomes" id="UP001317822"/>
    </source>
</evidence>
<sequence length="116" mass="12748">MKRFLAVFLGSPASMDAWKALPESERNRREADGMKAWGDWVRKHEAAFVDHGSPLGKTKRIAAKGIGDVRNELAAWTVVEAESHDAAASMFEGHPHFSIFPGDAVEVMECLPMPEG</sequence>
<name>A0ABM8DB82_9GAMM</name>